<protein>
    <submittedName>
        <fullName evidence="2">Uncharacterized protein</fullName>
    </submittedName>
</protein>
<feature type="compositionally biased region" description="Basic and acidic residues" evidence="1">
    <location>
        <begin position="27"/>
        <end position="38"/>
    </location>
</feature>
<name>A0AAW1VM27_RUBAR</name>
<dbReference type="AlphaFoldDB" id="A0AAW1VM27"/>
<proteinExistence type="predicted"/>
<comment type="caution">
    <text evidence="2">The sequence shown here is derived from an EMBL/GenBank/DDBJ whole genome shotgun (WGS) entry which is preliminary data.</text>
</comment>
<sequence>MFKLVLKSIVEPEPRLLHKLGTQSKHQQKDPLHEMDRKTGDLVAEPLQGDDDDFFEDLEVEDHRFHSLGAELQTRPMVVAVGIWRVLYMFVPEGVGRV</sequence>
<keyword evidence="3" id="KW-1185">Reference proteome</keyword>
<organism evidence="2 3">
    <name type="scientific">Rubus argutus</name>
    <name type="common">Southern blackberry</name>
    <dbReference type="NCBI Taxonomy" id="59490"/>
    <lineage>
        <taxon>Eukaryota</taxon>
        <taxon>Viridiplantae</taxon>
        <taxon>Streptophyta</taxon>
        <taxon>Embryophyta</taxon>
        <taxon>Tracheophyta</taxon>
        <taxon>Spermatophyta</taxon>
        <taxon>Magnoliopsida</taxon>
        <taxon>eudicotyledons</taxon>
        <taxon>Gunneridae</taxon>
        <taxon>Pentapetalae</taxon>
        <taxon>rosids</taxon>
        <taxon>fabids</taxon>
        <taxon>Rosales</taxon>
        <taxon>Rosaceae</taxon>
        <taxon>Rosoideae</taxon>
        <taxon>Rosoideae incertae sedis</taxon>
        <taxon>Rubus</taxon>
    </lineage>
</organism>
<dbReference type="Proteomes" id="UP001457282">
    <property type="component" value="Unassembled WGS sequence"/>
</dbReference>
<evidence type="ECO:0000313" key="2">
    <source>
        <dbReference type="EMBL" id="KAK9906149.1"/>
    </source>
</evidence>
<feature type="region of interest" description="Disordered" evidence="1">
    <location>
        <begin position="17"/>
        <end position="38"/>
    </location>
</feature>
<gene>
    <name evidence="2" type="ORF">M0R45_002854</name>
</gene>
<reference evidence="2 3" key="1">
    <citation type="journal article" date="2023" name="G3 (Bethesda)">
        <title>A chromosome-length genome assembly and annotation of blackberry (Rubus argutus, cv. 'Hillquist').</title>
        <authorList>
            <person name="Bruna T."/>
            <person name="Aryal R."/>
            <person name="Dudchenko O."/>
            <person name="Sargent D.J."/>
            <person name="Mead D."/>
            <person name="Buti M."/>
            <person name="Cavallini A."/>
            <person name="Hytonen T."/>
            <person name="Andres J."/>
            <person name="Pham M."/>
            <person name="Weisz D."/>
            <person name="Mascagni F."/>
            <person name="Usai G."/>
            <person name="Natali L."/>
            <person name="Bassil N."/>
            <person name="Fernandez G.E."/>
            <person name="Lomsadze A."/>
            <person name="Armour M."/>
            <person name="Olukolu B."/>
            <person name="Poorten T."/>
            <person name="Britton C."/>
            <person name="Davik J."/>
            <person name="Ashrafi H."/>
            <person name="Aiden E.L."/>
            <person name="Borodovsky M."/>
            <person name="Worthington M."/>
        </authorList>
    </citation>
    <scope>NUCLEOTIDE SEQUENCE [LARGE SCALE GENOMIC DNA]</scope>
    <source>
        <strain evidence="2">PI 553951</strain>
    </source>
</reference>
<dbReference type="EMBL" id="JBEDUW010000089">
    <property type="protein sequence ID" value="KAK9906149.1"/>
    <property type="molecule type" value="Genomic_DNA"/>
</dbReference>
<evidence type="ECO:0000313" key="3">
    <source>
        <dbReference type="Proteomes" id="UP001457282"/>
    </source>
</evidence>
<evidence type="ECO:0000256" key="1">
    <source>
        <dbReference type="SAM" id="MobiDB-lite"/>
    </source>
</evidence>
<accession>A0AAW1VM27</accession>